<dbReference type="Pfam" id="PF09832">
    <property type="entry name" value="DUF2059"/>
    <property type="match status" value="1"/>
</dbReference>
<feature type="domain" description="DUF2059" evidence="2">
    <location>
        <begin position="103"/>
        <end position="156"/>
    </location>
</feature>
<feature type="chain" id="PRO_5021760295" evidence="1">
    <location>
        <begin position="28"/>
        <end position="178"/>
    </location>
</feature>
<feature type="signal peptide" evidence="1">
    <location>
        <begin position="1"/>
        <end position="27"/>
    </location>
</feature>
<evidence type="ECO:0000256" key="1">
    <source>
        <dbReference type="SAM" id="SignalP"/>
    </source>
</evidence>
<evidence type="ECO:0000259" key="2">
    <source>
        <dbReference type="Pfam" id="PF09832"/>
    </source>
</evidence>
<dbReference type="AlphaFoldDB" id="A0A560KGQ4"/>
<comment type="caution">
    <text evidence="3">The sequence shown here is derived from an EMBL/GenBank/DDBJ whole genome shotgun (WGS) entry which is preliminary data.</text>
</comment>
<sequence length="178" mass="18581">MGVRKGTAAGMAGLCMVVMMWAGSGLAQSPTPMAAPTPKALELARALADRVDADDLMQQVLGATVQPLTFNLKAANPGREADVDALFEHTLLPDFRKAMAPVIDGYAQAYAARFTEAELAAILAFYDSPAGAKMLKEMPGVQQRGRARAQAVLPQALGPVLGNFVTACKGKGLVVPQG</sequence>
<dbReference type="InterPro" id="IPR018637">
    <property type="entry name" value="DUF2059"/>
</dbReference>
<dbReference type="EMBL" id="VITV01000001">
    <property type="protein sequence ID" value="TWB82483.1"/>
    <property type="molecule type" value="Genomic_DNA"/>
</dbReference>
<proteinExistence type="predicted"/>
<gene>
    <name evidence="3" type="ORF">FBZ87_101187</name>
</gene>
<evidence type="ECO:0000313" key="3">
    <source>
        <dbReference type="EMBL" id="TWB82483.1"/>
    </source>
</evidence>
<organism evidence="3 4">
    <name type="scientific">Nitrospirillum amazonense</name>
    <dbReference type="NCBI Taxonomy" id="28077"/>
    <lineage>
        <taxon>Bacteria</taxon>
        <taxon>Pseudomonadati</taxon>
        <taxon>Pseudomonadota</taxon>
        <taxon>Alphaproteobacteria</taxon>
        <taxon>Rhodospirillales</taxon>
        <taxon>Azospirillaceae</taxon>
        <taxon>Nitrospirillum</taxon>
    </lineage>
</organism>
<reference evidence="3 4" key="1">
    <citation type="submission" date="2019-06" db="EMBL/GenBank/DDBJ databases">
        <title>Genomic Encyclopedia of Type Strains, Phase IV (KMG-V): Genome sequencing to study the core and pangenomes of soil and plant-associated prokaryotes.</title>
        <authorList>
            <person name="Whitman W."/>
        </authorList>
    </citation>
    <scope>NUCLEOTIDE SEQUENCE [LARGE SCALE GENOMIC DNA]</scope>
    <source>
        <strain evidence="3 4">BR 12005</strain>
    </source>
</reference>
<accession>A0A560KGQ4</accession>
<dbReference type="Proteomes" id="UP000320516">
    <property type="component" value="Unassembled WGS sequence"/>
</dbReference>
<protein>
    <submittedName>
        <fullName evidence="3">Uncharacterized protein DUF2059</fullName>
    </submittedName>
</protein>
<evidence type="ECO:0000313" key="4">
    <source>
        <dbReference type="Proteomes" id="UP000320516"/>
    </source>
</evidence>
<keyword evidence="1" id="KW-0732">Signal</keyword>
<name>A0A560KGQ4_9PROT</name>